<dbReference type="Pfam" id="PF01804">
    <property type="entry name" value="Penicil_amidase"/>
    <property type="match status" value="1"/>
</dbReference>
<dbReference type="PANTHER" id="PTHR34218:SF3">
    <property type="entry name" value="ACYL-HOMOSERINE LACTONE ACYLASE PVDQ"/>
    <property type="match status" value="1"/>
</dbReference>
<keyword evidence="3" id="KW-0378">Hydrolase</keyword>
<evidence type="ECO:0000256" key="3">
    <source>
        <dbReference type="ARBA" id="ARBA00022801"/>
    </source>
</evidence>
<dbReference type="GO" id="GO:0017000">
    <property type="term" value="P:antibiotic biosynthetic process"/>
    <property type="evidence" value="ECO:0007669"/>
    <property type="project" value="InterPro"/>
</dbReference>
<dbReference type="InterPro" id="IPR043147">
    <property type="entry name" value="Penicillin_amidase_A-knob"/>
</dbReference>
<evidence type="ECO:0000256" key="1">
    <source>
        <dbReference type="ARBA" id="ARBA00006586"/>
    </source>
</evidence>
<dbReference type="EMBL" id="CP042345">
    <property type="protein sequence ID" value="QEA17417.1"/>
    <property type="molecule type" value="Genomic_DNA"/>
</dbReference>
<keyword evidence="6" id="KW-0479">Metal-binding</keyword>
<dbReference type="OrthoDB" id="9760084at2"/>
<keyword evidence="2" id="KW-0732">Signal</keyword>
<dbReference type="PANTHER" id="PTHR34218">
    <property type="entry name" value="PEPTIDASE S45 PENICILLIN AMIDASE"/>
    <property type="match status" value="1"/>
</dbReference>
<accession>A0A5B8SAP9</accession>
<dbReference type="Gene3D" id="1.10.1400.10">
    <property type="match status" value="1"/>
</dbReference>
<evidence type="ECO:0000313" key="7">
    <source>
        <dbReference type="EMBL" id="QEA17417.1"/>
    </source>
</evidence>
<dbReference type="InterPro" id="IPR029055">
    <property type="entry name" value="Ntn_hydrolases_N"/>
</dbReference>
<evidence type="ECO:0000313" key="8">
    <source>
        <dbReference type="Proteomes" id="UP000321172"/>
    </source>
</evidence>
<feature type="binding site" evidence="6">
    <location>
        <position position="301"/>
    </location>
    <ligand>
        <name>Ca(2+)</name>
        <dbReference type="ChEBI" id="CHEBI:29108"/>
    </ligand>
</feature>
<dbReference type="Gene3D" id="3.60.20.10">
    <property type="entry name" value="Glutamine Phosphoribosylpyrophosphate, subunit 1, domain 1"/>
    <property type="match status" value="1"/>
</dbReference>
<dbReference type="GO" id="GO:0016811">
    <property type="term" value="F:hydrolase activity, acting on carbon-nitrogen (but not peptide) bonds, in linear amides"/>
    <property type="evidence" value="ECO:0007669"/>
    <property type="project" value="InterPro"/>
</dbReference>
<evidence type="ECO:0000256" key="4">
    <source>
        <dbReference type="ARBA" id="ARBA00023145"/>
    </source>
</evidence>
<keyword evidence="4" id="KW-0865">Zymogen</keyword>
<keyword evidence="8" id="KW-1185">Reference proteome</keyword>
<dbReference type="InterPro" id="IPR002692">
    <property type="entry name" value="S45"/>
</dbReference>
<name>A0A5B8SAP9_9SPHN</name>
<dbReference type="Gene3D" id="2.30.120.10">
    <property type="match status" value="1"/>
</dbReference>
<feature type="binding site" evidence="6">
    <location>
        <position position="304"/>
    </location>
    <ligand>
        <name>Ca(2+)</name>
        <dbReference type="ChEBI" id="CHEBI:29108"/>
    </ligand>
</feature>
<comment type="similarity">
    <text evidence="1">Belongs to the peptidase S45 family.</text>
</comment>
<dbReference type="CDD" id="cd01936">
    <property type="entry name" value="Ntn_CA"/>
    <property type="match status" value="1"/>
</dbReference>
<dbReference type="GO" id="GO:0046872">
    <property type="term" value="F:metal ion binding"/>
    <property type="evidence" value="ECO:0007669"/>
    <property type="project" value="UniProtKB-KW"/>
</dbReference>
<evidence type="ECO:0000256" key="2">
    <source>
        <dbReference type="ARBA" id="ARBA00022729"/>
    </source>
</evidence>
<dbReference type="AlphaFoldDB" id="A0A5B8SAP9"/>
<gene>
    <name evidence="7" type="ORF">FRF71_01720</name>
</gene>
<proteinExistence type="inferred from homology"/>
<keyword evidence="6" id="KW-0106">Calcium</keyword>
<dbReference type="Gene3D" id="1.10.439.10">
    <property type="entry name" value="Penicillin Amidohydrolase, domain 1"/>
    <property type="match status" value="1"/>
</dbReference>
<dbReference type="InterPro" id="IPR023343">
    <property type="entry name" value="Penicillin_amidase_dom1"/>
</dbReference>
<dbReference type="InterPro" id="IPR043146">
    <property type="entry name" value="Penicillin_amidase_N_B-knob"/>
</dbReference>
<feature type="active site" description="Nucleophile" evidence="5">
    <location>
        <position position="228"/>
    </location>
</feature>
<sequence length="727" mass="79582">MGKGLGGLIVVTAIAAVTLASWEPYLAEQPGPPPPRRDYRAEVLRDEWGVPHIIGKTDADVAFGTAWAHAEDDFKTLQEVVAMTRGRYGAIAGMDGAGVDFAYHFVGARDAANRDYDQLPADVRAVLEAYAAGLNRYAAQHRSEIRLTRLFPVNGKDIATGFALRLPFFFGLDRVLRPLSEGTEFRPEHGPRLDGKPAPLFGEGGGDQLVTSRPMPLPIGETVENAGSNAFAIAPKRSGDGVTRLFSNSHQPWRGGVAWYELRISSQQGWNFAGATFPGSPFPFMGHNANLGWTNTVNRPDLIDIYRLELDKIGTRYRLDGKWQKLAGKRVWLPVRFGPFVLPIPRTVWRTAHGPALINARGAFAVRYAGMGRIDSVTQYYRITKAQDFGQWQAAMAMQAVPATNFIYADKAGNIAYWYNAALPDRKAGPNWRSVVPGDRSDLIWQGPIAWRLVPKVVNPASGYVFNSNNTPFLAAGPGSELDPAKVPAIWGVETDLTNRTLRAAKLLAETPRIGREELLRIKFDTGYERAGYVAWMLDGIAKLKLSGELAAAQRLLAGWDMTADGRGNGADALAVMVLEPAMKASYGLKSPPDPGSVLAESVAHLKQHFGRIDPPLGEVLRIRQGKVDLPMDGGGDTLRAATDWDVDPDGRLSVKHGDSFVMLIEWDKAGQVRSESIQPYGAATTRPNSPHYADQAPLFAAKRFKPVYFDRPSILAHARSREVVTN</sequence>
<dbReference type="SUPFAM" id="SSF56235">
    <property type="entry name" value="N-terminal nucleophile aminohydrolases (Ntn hydrolases)"/>
    <property type="match status" value="1"/>
</dbReference>
<dbReference type="Proteomes" id="UP000321172">
    <property type="component" value="Chromosome"/>
</dbReference>
<reference evidence="7 8" key="1">
    <citation type="journal article" date="2013" name="J. Microbiol. Biotechnol.">
        <title>Novosphingobium ginsenosidimutans sp. nov., with the ability to convert ginsenoside.</title>
        <authorList>
            <person name="Kim J.K."/>
            <person name="He D."/>
            <person name="Liu Q.M."/>
            <person name="Park H.Y."/>
            <person name="Jung M.S."/>
            <person name="Yoon M.H."/>
            <person name="Kim S.C."/>
            <person name="Im W.T."/>
        </authorList>
    </citation>
    <scope>NUCLEOTIDE SEQUENCE [LARGE SCALE GENOMIC DNA]</scope>
    <source>
        <strain evidence="7 8">FW-6</strain>
    </source>
</reference>
<evidence type="ECO:0000256" key="5">
    <source>
        <dbReference type="PIRSR" id="PIRSR001227-1"/>
    </source>
</evidence>
<comment type="cofactor">
    <cofactor evidence="6">
        <name>Ca(2+)</name>
        <dbReference type="ChEBI" id="CHEBI:29108"/>
    </cofactor>
    <text evidence="6">Binds 1 Ca(2+) ion per dimer.</text>
</comment>
<protein>
    <submittedName>
        <fullName evidence="7">Acylase</fullName>
    </submittedName>
</protein>
<evidence type="ECO:0000256" key="6">
    <source>
        <dbReference type="PIRSR" id="PIRSR001227-2"/>
    </source>
</evidence>
<organism evidence="7 8">
    <name type="scientific">Novosphingobium ginsenosidimutans</name>
    <dbReference type="NCBI Taxonomy" id="1176536"/>
    <lineage>
        <taxon>Bacteria</taxon>
        <taxon>Pseudomonadati</taxon>
        <taxon>Pseudomonadota</taxon>
        <taxon>Alphaproteobacteria</taxon>
        <taxon>Sphingomonadales</taxon>
        <taxon>Sphingomonadaceae</taxon>
        <taxon>Novosphingobium</taxon>
    </lineage>
</organism>
<dbReference type="KEGG" id="ngf:FRF71_01720"/>
<dbReference type="InterPro" id="IPR014395">
    <property type="entry name" value="Pen/GL7ACA/AHL_acylase"/>
</dbReference>
<dbReference type="PIRSF" id="PIRSF001227">
    <property type="entry name" value="Pen_acylase"/>
    <property type="match status" value="1"/>
</dbReference>